<gene>
    <name evidence="7" type="ORF">Sdagh_55940</name>
</gene>
<dbReference type="PROSITE" id="PS50893">
    <property type="entry name" value="ABC_TRANSPORTER_2"/>
    <property type="match status" value="1"/>
</dbReference>
<organism evidence="7 8">
    <name type="scientific">Streptomyces daghestanicus</name>
    <dbReference type="NCBI Taxonomy" id="66885"/>
    <lineage>
        <taxon>Bacteria</taxon>
        <taxon>Bacillati</taxon>
        <taxon>Actinomycetota</taxon>
        <taxon>Actinomycetes</taxon>
        <taxon>Kitasatosporales</taxon>
        <taxon>Streptomycetaceae</taxon>
        <taxon>Streptomyces</taxon>
    </lineage>
</organism>
<evidence type="ECO:0000313" key="7">
    <source>
        <dbReference type="EMBL" id="GHI33864.1"/>
    </source>
</evidence>
<evidence type="ECO:0000256" key="3">
    <source>
        <dbReference type="ARBA" id="ARBA00022741"/>
    </source>
</evidence>
<dbReference type="Gene3D" id="3.40.50.300">
    <property type="entry name" value="P-loop containing nucleotide triphosphate hydrolases"/>
    <property type="match status" value="1"/>
</dbReference>
<keyword evidence="2" id="KW-0813">Transport</keyword>
<dbReference type="InterPro" id="IPR003593">
    <property type="entry name" value="AAA+_ATPase"/>
</dbReference>
<dbReference type="InterPro" id="IPR003439">
    <property type="entry name" value="ABC_transporter-like_ATP-bd"/>
</dbReference>
<evidence type="ECO:0000256" key="4">
    <source>
        <dbReference type="ARBA" id="ARBA00022840"/>
    </source>
</evidence>
<accession>A0ABQ3Q9F0</accession>
<dbReference type="SUPFAM" id="SSF52540">
    <property type="entry name" value="P-loop containing nucleoside triphosphate hydrolases"/>
    <property type="match status" value="1"/>
</dbReference>
<feature type="region of interest" description="Disordered" evidence="5">
    <location>
        <begin position="257"/>
        <end position="316"/>
    </location>
</feature>
<dbReference type="SMART" id="SM00382">
    <property type="entry name" value="AAA"/>
    <property type="match status" value="1"/>
</dbReference>
<dbReference type="Pfam" id="PF00005">
    <property type="entry name" value="ABC_tran"/>
    <property type="match status" value="1"/>
</dbReference>
<evidence type="ECO:0000256" key="2">
    <source>
        <dbReference type="ARBA" id="ARBA00022448"/>
    </source>
</evidence>
<dbReference type="Proteomes" id="UP001052655">
    <property type="component" value="Unassembled WGS sequence"/>
</dbReference>
<reference evidence="7" key="1">
    <citation type="submission" date="2024-05" db="EMBL/GenBank/DDBJ databases">
        <title>Whole genome shotgun sequence of Streptomyces daghestanicus NBRC 12762.</title>
        <authorList>
            <person name="Komaki H."/>
            <person name="Tamura T."/>
        </authorList>
    </citation>
    <scope>NUCLEOTIDE SEQUENCE</scope>
    <source>
        <strain evidence="7">NBRC 12762</strain>
    </source>
</reference>
<dbReference type="GO" id="GO:0005524">
    <property type="term" value="F:ATP binding"/>
    <property type="evidence" value="ECO:0007669"/>
    <property type="project" value="UniProtKB-KW"/>
</dbReference>
<dbReference type="PANTHER" id="PTHR46743">
    <property type="entry name" value="TEICHOIC ACIDS EXPORT ATP-BINDING PROTEIN TAGH"/>
    <property type="match status" value="1"/>
</dbReference>
<comment type="similarity">
    <text evidence="1">Belongs to the ABC transporter superfamily.</text>
</comment>
<sequence>MADSNEKVPTVVADGVDIVYRVNGTGAGRGSATAALNRMLRRKQAEKAAGVRKVHAVRNVSFAAYRGEAIGLIGTNGSGKSTLLKAVAGLLPVENGKIYTDGQPSLLGVNAALMNDLTGERNVYLGGLAMGMSREQIKERYQEIVDFSGINEKGDFITLPMRTYSSGMAARLRFSIAAAKDHDVLLIDEALATGDRSFQKRSEARIRELRKHAGTVFLVSHSNKSIRDTCDRVLWLERGELRMDGPTDEVLKEYEAFTGGPDKARPKPKPKPKAAPATPKADPTGQAEPAPKADPTGQAEPAPKAGPAGKTAGVPS</sequence>
<dbReference type="InterPro" id="IPR050683">
    <property type="entry name" value="Bact_Polysacc_Export_ATP-bd"/>
</dbReference>
<proteinExistence type="inferred from homology"/>
<keyword evidence="3" id="KW-0547">Nucleotide-binding</keyword>
<feature type="compositionally biased region" description="Low complexity" evidence="5">
    <location>
        <begin position="274"/>
        <end position="284"/>
    </location>
</feature>
<dbReference type="EMBL" id="BNDX01000016">
    <property type="protein sequence ID" value="GHI33864.1"/>
    <property type="molecule type" value="Genomic_DNA"/>
</dbReference>
<dbReference type="PROSITE" id="PS00211">
    <property type="entry name" value="ABC_TRANSPORTER_1"/>
    <property type="match status" value="1"/>
</dbReference>
<dbReference type="PANTHER" id="PTHR46743:SF2">
    <property type="entry name" value="TEICHOIC ACIDS EXPORT ATP-BINDING PROTEIN TAGH"/>
    <property type="match status" value="1"/>
</dbReference>
<dbReference type="InterPro" id="IPR015860">
    <property type="entry name" value="ABC_transpr_TagH-like"/>
</dbReference>
<keyword evidence="4 7" id="KW-0067">ATP-binding</keyword>
<feature type="domain" description="ABC transporter" evidence="6">
    <location>
        <begin position="40"/>
        <end position="263"/>
    </location>
</feature>
<dbReference type="InterPro" id="IPR027417">
    <property type="entry name" value="P-loop_NTPase"/>
</dbReference>
<evidence type="ECO:0000259" key="6">
    <source>
        <dbReference type="PROSITE" id="PS50893"/>
    </source>
</evidence>
<feature type="compositionally biased region" description="Low complexity" evidence="5">
    <location>
        <begin position="297"/>
        <end position="316"/>
    </location>
</feature>
<evidence type="ECO:0000256" key="1">
    <source>
        <dbReference type="ARBA" id="ARBA00005417"/>
    </source>
</evidence>
<comment type="caution">
    <text evidence="7">The sequence shown here is derived from an EMBL/GenBank/DDBJ whole genome shotgun (WGS) entry which is preliminary data.</text>
</comment>
<evidence type="ECO:0000313" key="8">
    <source>
        <dbReference type="Proteomes" id="UP001052655"/>
    </source>
</evidence>
<protein>
    <submittedName>
        <fullName evidence="7">ABC transporter ATP-binding protein</fullName>
    </submittedName>
</protein>
<dbReference type="CDD" id="cd03220">
    <property type="entry name" value="ABC_KpsT_Wzt"/>
    <property type="match status" value="1"/>
</dbReference>
<keyword evidence="8" id="KW-1185">Reference proteome</keyword>
<dbReference type="InterPro" id="IPR017871">
    <property type="entry name" value="ABC_transporter-like_CS"/>
</dbReference>
<name>A0ABQ3Q9F0_9ACTN</name>
<evidence type="ECO:0000256" key="5">
    <source>
        <dbReference type="SAM" id="MobiDB-lite"/>
    </source>
</evidence>